<organism evidence="5 6">
    <name type="scientific">Alectoria fallacina</name>
    <dbReference type="NCBI Taxonomy" id="1903189"/>
    <lineage>
        <taxon>Eukaryota</taxon>
        <taxon>Fungi</taxon>
        <taxon>Dikarya</taxon>
        <taxon>Ascomycota</taxon>
        <taxon>Pezizomycotina</taxon>
        <taxon>Lecanoromycetes</taxon>
        <taxon>OSLEUM clade</taxon>
        <taxon>Lecanoromycetidae</taxon>
        <taxon>Lecanorales</taxon>
        <taxon>Lecanorineae</taxon>
        <taxon>Parmeliaceae</taxon>
        <taxon>Alectoria</taxon>
    </lineage>
</organism>
<dbReference type="Gene3D" id="2.30.29.30">
    <property type="entry name" value="Pleckstrin-homology domain (PH domain)/Phosphotyrosine-binding domain (PTB)"/>
    <property type="match status" value="1"/>
</dbReference>
<dbReference type="PANTHER" id="PTHR23138:SF142">
    <property type="entry name" value="RAN-BINDING PROTEIN 3B-RELATED"/>
    <property type="match status" value="1"/>
</dbReference>
<feature type="compositionally biased region" description="Acidic residues" evidence="3">
    <location>
        <begin position="169"/>
        <end position="179"/>
    </location>
</feature>
<dbReference type="AlphaFoldDB" id="A0A8H3G8E8"/>
<dbReference type="Pfam" id="PF00638">
    <property type="entry name" value="Ran_BP1"/>
    <property type="match status" value="1"/>
</dbReference>
<feature type="compositionally biased region" description="Polar residues" evidence="3">
    <location>
        <begin position="1"/>
        <end position="26"/>
    </location>
</feature>
<evidence type="ECO:0000313" key="5">
    <source>
        <dbReference type="EMBL" id="CAF9937740.1"/>
    </source>
</evidence>
<evidence type="ECO:0000256" key="3">
    <source>
        <dbReference type="SAM" id="MobiDB-lite"/>
    </source>
</evidence>
<accession>A0A8H3G8E8</accession>
<dbReference type="PANTHER" id="PTHR23138">
    <property type="entry name" value="RAN BINDING PROTEIN"/>
    <property type="match status" value="1"/>
</dbReference>
<dbReference type="PROSITE" id="PS50196">
    <property type="entry name" value="RANBD1"/>
    <property type="match status" value="1"/>
</dbReference>
<comment type="subcellular location">
    <subcellularLocation>
        <location evidence="1">Nucleus</location>
    </subcellularLocation>
</comment>
<sequence length="329" mass="34597">MAFTRSDSPARLSSATTKTTDQESQTSADAFASSGFAALAGSSASPFGTLGGSSTAASTSLFVSAGVFHLEKTQIDKKEVQNTETAADGGFGAFLNSSSTGFGTTDRSPFATSGSRKTGVFGGSVFGSAFGGPFGEGSRLTSFAAPTGNAKLGTSNGAIMPIGSPAHDGDEDENSESDGEVSAVKQKDEETEEADGRFQHQDVETGEGGEDSIFSSRASLYSFRDNAWKESGKGIFKLNVAATSPEDALSDQKTGRFIMRAHQTYRVLLNVPVFKKMQVGDSKGNEPSGKSFLFAVIEDRPIPHMIKLGDLTESKTLYHEVQRLQKGLE</sequence>
<name>A0A8H3G8E8_9LECA</name>
<gene>
    <name evidence="5" type="ORF">ALECFALPRED_007377</name>
</gene>
<evidence type="ECO:0000259" key="4">
    <source>
        <dbReference type="PROSITE" id="PS50196"/>
    </source>
</evidence>
<keyword evidence="6" id="KW-1185">Reference proteome</keyword>
<keyword evidence="2" id="KW-0539">Nucleus</keyword>
<dbReference type="SUPFAM" id="SSF50729">
    <property type="entry name" value="PH domain-like"/>
    <property type="match status" value="1"/>
</dbReference>
<dbReference type="InterPro" id="IPR011993">
    <property type="entry name" value="PH-like_dom_sf"/>
</dbReference>
<feature type="region of interest" description="Disordered" evidence="3">
    <location>
        <begin position="154"/>
        <end position="211"/>
    </location>
</feature>
<dbReference type="EMBL" id="CAJPDR010000486">
    <property type="protein sequence ID" value="CAF9937740.1"/>
    <property type="molecule type" value="Genomic_DNA"/>
</dbReference>
<evidence type="ECO:0000256" key="1">
    <source>
        <dbReference type="ARBA" id="ARBA00004123"/>
    </source>
</evidence>
<feature type="domain" description="RanBD1" evidence="4">
    <location>
        <begin position="190"/>
        <end position="329"/>
    </location>
</feature>
<dbReference type="SMART" id="SM00160">
    <property type="entry name" value="RanBD"/>
    <property type="match status" value="1"/>
</dbReference>
<evidence type="ECO:0000256" key="2">
    <source>
        <dbReference type="ARBA" id="ARBA00023242"/>
    </source>
</evidence>
<feature type="compositionally biased region" description="Basic and acidic residues" evidence="3">
    <location>
        <begin position="194"/>
        <end position="203"/>
    </location>
</feature>
<protein>
    <recommendedName>
        <fullName evidence="4">RanBD1 domain-containing protein</fullName>
    </recommendedName>
</protein>
<dbReference type="InterPro" id="IPR045255">
    <property type="entry name" value="RanBP1-like"/>
</dbReference>
<dbReference type="OrthoDB" id="411251at2759"/>
<comment type="caution">
    <text evidence="5">The sequence shown here is derived from an EMBL/GenBank/DDBJ whole genome shotgun (WGS) entry which is preliminary data.</text>
</comment>
<reference evidence="5" key="1">
    <citation type="submission" date="2021-03" db="EMBL/GenBank/DDBJ databases">
        <authorList>
            <person name="Tagirdzhanova G."/>
        </authorList>
    </citation>
    <scope>NUCLEOTIDE SEQUENCE</scope>
</reference>
<dbReference type="Proteomes" id="UP000664203">
    <property type="component" value="Unassembled WGS sequence"/>
</dbReference>
<proteinExistence type="predicted"/>
<feature type="region of interest" description="Disordered" evidence="3">
    <location>
        <begin position="1"/>
        <end position="27"/>
    </location>
</feature>
<dbReference type="InterPro" id="IPR000156">
    <property type="entry name" value="Ran_bind_dom"/>
</dbReference>
<evidence type="ECO:0000313" key="6">
    <source>
        <dbReference type="Proteomes" id="UP000664203"/>
    </source>
</evidence>
<dbReference type="GO" id="GO:0005634">
    <property type="term" value="C:nucleus"/>
    <property type="evidence" value="ECO:0007669"/>
    <property type="project" value="UniProtKB-SubCell"/>
</dbReference>